<proteinExistence type="predicted"/>
<dbReference type="Proteomes" id="UP000306985">
    <property type="component" value="Unassembled WGS sequence"/>
</dbReference>
<comment type="subcellular location">
    <subcellularLocation>
        <location evidence="1">Cell membrane</location>
        <topology evidence="1">Multi-pass membrane protein</topology>
    </subcellularLocation>
</comment>
<accession>A0A4U6QKH9</accession>
<gene>
    <name evidence="7" type="ORF">FDO65_03980</name>
</gene>
<organism evidence="7 8">
    <name type="scientific">Nakamurella flava</name>
    <dbReference type="NCBI Taxonomy" id="2576308"/>
    <lineage>
        <taxon>Bacteria</taxon>
        <taxon>Bacillati</taxon>
        <taxon>Actinomycetota</taxon>
        <taxon>Actinomycetes</taxon>
        <taxon>Nakamurellales</taxon>
        <taxon>Nakamurellaceae</taxon>
        <taxon>Nakamurella</taxon>
    </lineage>
</organism>
<keyword evidence="4 5" id="KW-0472">Membrane</keyword>
<reference evidence="7 8" key="1">
    <citation type="submission" date="2019-05" db="EMBL/GenBank/DDBJ databases">
        <title>Nakamurella sp. N5BH11, whole genome shotgun sequence.</title>
        <authorList>
            <person name="Tuo L."/>
        </authorList>
    </citation>
    <scope>NUCLEOTIDE SEQUENCE [LARGE SCALE GENOMIC DNA]</scope>
    <source>
        <strain evidence="7 8">N5BH11</strain>
    </source>
</reference>
<dbReference type="GO" id="GO:0022857">
    <property type="term" value="F:transmembrane transporter activity"/>
    <property type="evidence" value="ECO:0007669"/>
    <property type="project" value="InterPro"/>
</dbReference>
<dbReference type="RefSeq" id="WP_137448134.1">
    <property type="nucleotide sequence ID" value="NZ_SZZH01000001.1"/>
</dbReference>
<evidence type="ECO:0000313" key="7">
    <source>
        <dbReference type="EMBL" id="TKV60831.1"/>
    </source>
</evidence>
<evidence type="ECO:0000256" key="3">
    <source>
        <dbReference type="ARBA" id="ARBA00022989"/>
    </source>
</evidence>
<evidence type="ECO:0000256" key="1">
    <source>
        <dbReference type="ARBA" id="ARBA00004651"/>
    </source>
</evidence>
<feature type="transmembrane region" description="Helical" evidence="5">
    <location>
        <begin position="316"/>
        <end position="338"/>
    </location>
</feature>
<dbReference type="GO" id="GO:0005886">
    <property type="term" value="C:plasma membrane"/>
    <property type="evidence" value="ECO:0007669"/>
    <property type="project" value="UniProtKB-SubCell"/>
</dbReference>
<dbReference type="InterPro" id="IPR036259">
    <property type="entry name" value="MFS_trans_sf"/>
</dbReference>
<feature type="transmembrane region" description="Helical" evidence="5">
    <location>
        <begin position="56"/>
        <end position="76"/>
    </location>
</feature>
<keyword evidence="3 5" id="KW-1133">Transmembrane helix</keyword>
<feature type="transmembrane region" description="Helical" evidence="5">
    <location>
        <begin position="226"/>
        <end position="246"/>
    </location>
</feature>
<dbReference type="Gene3D" id="1.20.1250.20">
    <property type="entry name" value="MFS general substrate transporter like domains"/>
    <property type="match status" value="1"/>
</dbReference>
<feature type="transmembrane region" description="Helical" evidence="5">
    <location>
        <begin position="252"/>
        <end position="272"/>
    </location>
</feature>
<dbReference type="PANTHER" id="PTHR23514">
    <property type="entry name" value="BYPASS OF STOP CODON PROTEIN 6"/>
    <property type="match status" value="1"/>
</dbReference>
<feature type="transmembrane region" description="Helical" evidence="5">
    <location>
        <begin position="24"/>
        <end position="44"/>
    </location>
</feature>
<comment type="caution">
    <text evidence="7">The sequence shown here is derived from an EMBL/GenBank/DDBJ whole genome shotgun (WGS) entry which is preliminary data.</text>
</comment>
<feature type="transmembrane region" description="Helical" evidence="5">
    <location>
        <begin position="88"/>
        <end position="105"/>
    </location>
</feature>
<feature type="transmembrane region" description="Helical" evidence="5">
    <location>
        <begin position="377"/>
        <end position="396"/>
    </location>
</feature>
<dbReference type="EMBL" id="SZZH01000001">
    <property type="protein sequence ID" value="TKV60831.1"/>
    <property type="molecule type" value="Genomic_DNA"/>
</dbReference>
<dbReference type="AlphaFoldDB" id="A0A4U6QKH9"/>
<dbReference type="PROSITE" id="PS50850">
    <property type="entry name" value="MFS"/>
    <property type="match status" value="1"/>
</dbReference>
<feature type="domain" description="Major facilitator superfamily (MFS) profile" evidence="6">
    <location>
        <begin position="225"/>
        <end position="412"/>
    </location>
</feature>
<evidence type="ECO:0000259" key="6">
    <source>
        <dbReference type="PROSITE" id="PS50850"/>
    </source>
</evidence>
<sequence length="412" mass="41451">MSTPPGPDPSPTPALPVVPRRSRAAVSLLFALMGVTMGSWAARIPGVRAQVGVDDVQWGLIILAAPAGSLITLLIVTRLIGTVGARRLVLPGAVAVLVVVPVTAASGRIDVLLVAVFLQGAATGLLATPMNALAVLVERDYRRPIMSGFHAVFSLGQLTGGLAGAVAADLGISPARQLSGSGVLLGAALLAVARWVPRDHPALTGPSSPAAKGETRRGRRVITPQLLLLAAIALLSSINEGAAVQWSAQYGAVAGAAGASVGALVFSTFSVAMTAARLRGDRLAGRWGRVRFVRLSALLAGVGMAAGLVWGGTAGAFLAFALLGVGSGCIIPTVMALAGNQPGIAAGQGVAVASLGQWPAFLLGPPVIGALAGVVGLRWGLGLVVVSALLISALAGRLRDPGQPERQVLRTP</sequence>
<feature type="transmembrane region" description="Helical" evidence="5">
    <location>
        <begin position="350"/>
        <end position="371"/>
    </location>
</feature>
<evidence type="ECO:0000313" key="8">
    <source>
        <dbReference type="Proteomes" id="UP000306985"/>
    </source>
</evidence>
<dbReference type="SUPFAM" id="SSF103473">
    <property type="entry name" value="MFS general substrate transporter"/>
    <property type="match status" value="1"/>
</dbReference>
<feature type="transmembrane region" description="Helical" evidence="5">
    <location>
        <begin position="111"/>
        <end position="137"/>
    </location>
</feature>
<dbReference type="PANTHER" id="PTHR23514:SF13">
    <property type="entry name" value="INNER MEMBRANE PROTEIN YBJJ"/>
    <property type="match status" value="1"/>
</dbReference>
<dbReference type="OrthoDB" id="151222at2"/>
<keyword evidence="2 5" id="KW-0812">Transmembrane</keyword>
<dbReference type="InterPro" id="IPR011701">
    <property type="entry name" value="MFS"/>
</dbReference>
<evidence type="ECO:0000256" key="2">
    <source>
        <dbReference type="ARBA" id="ARBA00022692"/>
    </source>
</evidence>
<keyword evidence="8" id="KW-1185">Reference proteome</keyword>
<feature type="transmembrane region" description="Helical" evidence="5">
    <location>
        <begin position="292"/>
        <end position="310"/>
    </location>
</feature>
<evidence type="ECO:0000256" key="4">
    <source>
        <dbReference type="ARBA" id="ARBA00023136"/>
    </source>
</evidence>
<protein>
    <submittedName>
        <fullName evidence="7">MFS transporter</fullName>
    </submittedName>
</protein>
<name>A0A4U6QKH9_9ACTN</name>
<dbReference type="InterPro" id="IPR051788">
    <property type="entry name" value="MFS_Transporter"/>
</dbReference>
<evidence type="ECO:0000256" key="5">
    <source>
        <dbReference type="SAM" id="Phobius"/>
    </source>
</evidence>
<dbReference type="CDD" id="cd17393">
    <property type="entry name" value="MFS_MosC_like"/>
    <property type="match status" value="1"/>
</dbReference>
<dbReference type="Pfam" id="PF07690">
    <property type="entry name" value="MFS_1"/>
    <property type="match status" value="1"/>
</dbReference>
<dbReference type="InterPro" id="IPR020846">
    <property type="entry name" value="MFS_dom"/>
</dbReference>